<organism evidence="3 4">
    <name type="scientific">Hansschlegelia plantiphila</name>
    <dbReference type="NCBI Taxonomy" id="374655"/>
    <lineage>
        <taxon>Bacteria</taxon>
        <taxon>Pseudomonadati</taxon>
        <taxon>Pseudomonadota</taxon>
        <taxon>Alphaproteobacteria</taxon>
        <taxon>Hyphomicrobiales</taxon>
        <taxon>Methylopilaceae</taxon>
        <taxon>Hansschlegelia</taxon>
    </lineage>
</organism>
<evidence type="ECO:0000313" key="4">
    <source>
        <dbReference type="Proteomes" id="UP001143372"/>
    </source>
</evidence>
<dbReference type="NCBIfam" id="TIGR02786">
    <property type="entry name" value="addB_alphas"/>
    <property type="match status" value="1"/>
</dbReference>
<dbReference type="InterPro" id="IPR014153">
    <property type="entry name" value="Ds_break_AddB"/>
</dbReference>
<sequence>MADSPPRPNVLTIPAGAAFLPTLARGLLDGDVVPGFAPRGDPIALADATIYLPTRRAARGLRDAFLEALDGRATLLPRIAPLGDVDEDLALADPLDEADAELPPSAAPLERRLTLARLVSKFAESLDRSALRLGPAHGPLVPSTAADAIHLAGELETLIDAIETEEVDVGALDALTPGEHDQYWAITQAFLRVALRAWPEHVEANGRLDPSRRRRLQLDAAARRAREARGPVIAAGSTGSAPATRRLIEAIATHSQGAVVLPGFDVDGLDDSSWTLLLEGDGPGLYGHPQRGLARLVRALGLARSEIRTLGDVSAPLKARARVAADALRPAETTDAWGSRPPGAGTVAAALAGVTLVDAPHPRGEAAAIAVALREAIATPGRTAALVTPDRDLAARVAAELERWDIAIDDSAGRALASTPAGALLRLAAETALDPRPQAVLTLLRAPACRLAGAHQRAVDTLDVAILRSPVPGAGLDGIARALAPDADVSLRGPAKRFDAHDRAAALDLVERLGHALGPLAACATEREVGLPRLVAALAHAYEALSEGAESDDAEAVSVFLEELAEAAGAGDPIAPDAFPGVIEALMAGRVVRPPRDRHPRLRILGPLEARLIRVDRMVLGGLNEGAWPPVPQADPWINRPLRQQLGLAPPERRIGLSAHDFSQGLGADEVVLTRARKAGGAPTIPSRWLQRLAAVAGGAAHDAAQARGARLVALAEQLDATPRDPPPRPPEPRPALDRRPAQLSVTAVETWLRDPYAIYARYILKLEELGDVGPEPGPAELGQAIHGALEAFAKADVALNASDARDRLMAFGRNAFGPLLERDDAKTLWWPRFEAIADWALDFHRARTIEASHVEMTGRFRFATVAGRDFTLTARADRIDVLEDGTFSFLDYKTGQTPGIKEILAGFAPQLPLEGAILREGGFETLGAGVIGELALIRLIGRDPGGEVVDIRGRTESPDEIAQKALARFREVVDRFENPDEPYRSLSHPKFIARPQGPYGHLARVKEWSSTGGASEGDAE</sequence>
<reference evidence="3" key="2">
    <citation type="submission" date="2023-01" db="EMBL/GenBank/DDBJ databases">
        <authorList>
            <person name="Sun Q."/>
            <person name="Evtushenko L."/>
        </authorList>
    </citation>
    <scope>NUCLEOTIDE SEQUENCE</scope>
    <source>
        <strain evidence="3">VKM B-2347</strain>
    </source>
</reference>
<dbReference type="InterPro" id="IPR027417">
    <property type="entry name" value="P-loop_NTPase"/>
</dbReference>
<dbReference type="AlphaFoldDB" id="A0A9W6J0Y2"/>
<protein>
    <submittedName>
        <fullName evidence="3">Double-strand break repair protein AddB</fullName>
    </submittedName>
</protein>
<feature type="domain" description="PD-(D/E)XK endonuclease-like" evidence="2">
    <location>
        <begin position="743"/>
        <end position="981"/>
    </location>
</feature>
<dbReference type="RefSeq" id="WP_271167538.1">
    <property type="nucleotide sequence ID" value="NZ_BSFI01000004.1"/>
</dbReference>
<accession>A0A9W6J0Y2</accession>
<dbReference type="InterPro" id="IPR038726">
    <property type="entry name" value="PDDEXK_AddAB-type"/>
</dbReference>
<comment type="caution">
    <text evidence="3">The sequence shown here is derived from an EMBL/GenBank/DDBJ whole genome shotgun (WGS) entry which is preliminary data.</text>
</comment>
<dbReference type="EMBL" id="BSFI01000004">
    <property type="protein sequence ID" value="GLK67289.1"/>
    <property type="molecule type" value="Genomic_DNA"/>
</dbReference>
<evidence type="ECO:0000259" key="2">
    <source>
        <dbReference type="Pfam" id="PF12705"/>
    </source>
</evidence>
<dbReference type="Pfam" id="PF12705">
    <property type="entry name" value="PDDEXK_1"/>
    <property type="match status" value="1"/>
</dbReference>
<name>A0A9W6J0Y2_9HYPH</name>
<reference evidence="3" key="1">
    <citation type="journal article" date="2014" name="Int. J. Syst. Evol. Microbiol.">
        <title>Complete genome sequence of Corynebacterium casei LMG S-19264T (=DSM 44701T), isolated from a smear-ripened cheese.</title>
        <authorList>
            <consortium name="US DOE Joint Genome Institute (JGI-PGF)"/>
            <person name="Walter F."/>
            <person name="Albersmeier A."/>
            <person name="Kalinowski J."/>
            <person name="Ruckert C."/>
        </authorList>
    </citation>
    <scope>NUCLEOTIDE SEQUENCE</scope>
    <source>
        <strain evidence="3">VKM B-2347</strain>
    </source>
</reference>
<dbReference type="Proteomes" id="UP001143372">
    <property type="component" value="Unassembled WGS sequence"/>
</dbReference>
<evidence type="ECO:0000256" key="1">
    <source>
        <dbReference type="SAM" id="MobiDB-lite"/>
    </source>
</evidence>
<dbReference type="SUPFAM" id="SSF52540">
    <property type="entry name" value="P-loop containing nucleoside triphosphate hydrolases"/>
    <property type="match status" value="1"/>
</dbReference>
<gene>
    <name evidence="3" type="ORF">GCM10008179_09270</name>
</gene>
<feature type="compositionally biased region" description="Basic and acidic residues" evidence="1">
    <location>
        <begin position="722"/>
        <end position="741"/>
    </location>
</feature>
<keyword evidence="4" id="KW-1185">Reference proteome</keyword>
<proteinExistence type="predicted"/>
<evidence type="ECO:0000313" key="3">
    <source>
        <dbReference type="EMBL" id="GLK67289.1"/>
    </source>
</evidence>
<feature type="region of interest" description="Disordered" evidence="1">
    <location>
        <begin position="719"/>
        <end position="741"/>
    </location>
</feature>